<keyword evidence="3" id="KW-0472">Membrane</keyword>
<evidence type="ECO:0000256" key="1">
    <source>
        <dbReference type="SAM" id="Coils"/>
    </source>
</evidence>
<keyword evidence="5" id="KW-1185">Reference proteome</keyword>
<evidence type="ECO:0000313" key="5">
    <source>
        <dbReference type="Proteomes" id="UP001150830"/>
    </source>
</evidence>
<keyword evidence="3" id="KW-1133">Transmembrane helix</keyword>
<organism evidence="4 5">
    <name type="scientific">Parathalassolituus penaei</name>
    <dbReference type="NCBI Taxonomy" id="2997323"/>
    <lineage>
        <taxon>Bacteria</taxon>
        <taxon>Pseudomonadati</taxon>
        <taxon>Pseudomonadota</taxon>
        <taxon>Gammaproteobacteria</taxon>
        <taxon>Oceanospirillales</taxon>
        <taxon>Oceanospirillaceae</taxon>
        <taxon>Parathalassolituus</taxon>
    </lineage>
</organism>
<dbReference type="AlphaFoldDB" id="A0A9X3EGC9"/>
<keyword evidence="3" id="KW-0812">Transmembrane</keyword>
<gene>
    <name evidence="4" type="ORF">OUO13_01165</name>
</gene>
<name>A0A9X3EGC9_9GAMM</name>
<keyword evidence="1" id="KW-0175">Coiled coil</keyword>
<protein>
    <submittedName>
        <fullName evidence="4">Uncharacterized protein</fullName>
    </submittedName>
</protein>
<reference evidence="4" key="1">
    <citation type="submission" date="2022-11" db="EMBL/GenBank/DDBJ databases">
        <title>Parathalassolutuus dongxingensis gen. nov., sp. nov., a novel member of family Oceanospirillaceae isolated from a coastal shrimp pond in Guangxi, China.</title>
        <authorList>
            <person name="Chen H."/>
        </authorList>
    </citation>
    <scope>NUCLEOTIDE SEQUENCE</scope>
    <source>
        <strain evidence="4">G-43</strain>
    </source>
</reference>
<dbReference type="Proteomes" id="UP001150830">
    <property type="component" value="Unassembled WGS sequence"/>
</dbReference>
<evidence type="ECO:0000256" key="3">
    <source>
        <dbReference type="SAM" id="Phobius"/>
    </source>
</evidence>
<evidence type="ECO:0000313" key="4">
    <source>
        <dbReference type="EMBL" id="MCY0963796.1"/>
    </source>
</evidence>
<comment type="caution">
    <text evidence="4">The sequence shown here is derived from an EMBL/GenBank/DDBJ whole genome shotgun (WGS) entry which is preliminary data.</text>
</comment>
<accession>A0A9X3EGC9</accession>
<feature type="region of interest" description="Disordered" evidence="2">
    <location>
        <begin position="23"/>
        <end position="53"/>
    </location>
</feature>
<feature type="compositionally biased region" description="Polar residues" evidence="2">
    <location>
        <begin position="32"/>
        <end position="50"/>
    </location>
</feature>
<proteinExistence type="predicted"/>
<feature type="transmembrane region" description="Helical" evidence="3">
    <location>
        <begin position="56"/>
        <end position="76"/>
    </location>
</feature>
<dbReference type="EMBL" id="JAPNOA010000006">
    <property type="protein sequence ID" value="MCY0963796.1"/>
    <property type="molecule type" value="Genomic_DNA"/>
</dbReference>
<feature type="coiled-coil region" evidence="1">
    <location>
        <begin position="79"/>
        <end position="106"/>
    </location>
</feature>
<dbReference type="RefSeq" id="WP_283172016.1">
    <property type="nucleotide sequence ID" value="NZ_JAPNOA010000006.1"/>
</dbReference>
<sequence length="264" mass="28453">MDNIKEPVVPDIMPMDDDIELRQRQLKKTRGGASSSRSEPASRTASRDTGSSGGSGVAMLAMILAVGACGFAGFLFTRLQDTSAQLADAQKVIEQQSQNLQVLNERLSVTGENATLSLDALKTMLKDQDAALDKVATSAARNKDMIAANDKDIAGLDSRLGKLDKVTADQSTLIDKTNQDLASQQDRLMNLEGAVQRIPAEMEIRMAQNTEAIQGNDAKLKALRDADTALRETDASLTRELSTLRNLITQTQARITALHSPGSR</sequence>
<evidence type="ECO:0000256" key="2">
    <source>
        <dbReference type="SAM" id="MobiDB-lite"/>
    </source>
</evidence>